<comment type="caution">
    <text evidence="8">The sequence shown here is derived from an EMBL/GenBank/DDBJ whole genome shotgun (WGS) entry which is preliminary data.</text>
</comment>
<dbReference type="Gene3D" id="2.40.50.100">
    <property type="match status" value="1"/>
</dbReference>
<dbReference type="RefSeq" id="WP_273926671.1">
    <property type="nucleotide sequence ID" value="NZ_JAQSIO010000003.1"/>
</dbReference>
<dbReference type="Gene3D" id="2.40.420.20">
    <property type="match status" value="1"/>
</dbReference>
<dbReference type="InterPro" id="IPR058627">
    <property type="entry name" value="MdtA-like_C"/>
</dbReference>
<dbReference type="Proteomes" id="UP001528672">
    <property type="component" value="Unassembled WGS sequence"/>
</dbReference>
<dbReference type="Pfam" id="PF25917">
    <property type="entry name" value="BSH_RND"/>
    <property type="match status" value="1"/>
</dbReference>
<evidence type="ECO:0000313" key="9">
    <source>
        <dbReference type="Proteomes" id="UP001528672"/>
    </source>
</evidence>
<dbReference type="PANTHER" id="PTHR30158">
    <property type="entry name" value="ACRA/E-RELATED COMPONENT OF DRUG EFFLUX TRANSPORTER"/>
    <property type="match status" value="1"/>
</dbReference>
<dbReference type="NCBIfam" id="TIGR01730">
    <property type="entry name" value="RND_mfp"/>
    <property type="match status" value="1"/>
</dbReference>
<evidence type="ECO:0000259" key="4">
    <source>
        <dbReference type="Pfam" id="PF25876"/>
    </source>
</evidence>
<evidence type="ECO:0000256" key="2">
    <source>
        <dbReference type="ARBA" id="ARBA00009477"/>
    </source>
</evidence>
<keyword evidence="9" id="KW-1185">Reference proteome</keyword>
<feature type="chain" id="PRO_5047491586" evidence="3">
    <location>
        <begin position="23"/>
        <end position="386"/>
    </location>
</feature>
<evidence type="ECO:0000259" key="5">
    <source>
        <dbReference type="Pfam" id="PF25917"/>
    </source>
</evidence>
<dbReference type="PANTHER" id="PTHR30158:SF24">
    <property type="entry name" value="HLYD FAMILY SECRETION PROTEIN"/>
    <property type="match status" value="1"/>
</dbReference>
<keyword evidence="3" id="KW-0732">Signal</keyword>
<dbReference type="Pfam" id="PF25876">
    <property type="entry name" value="HH_MFP_RND"/>
    <property type="match status" value="1"/>
</dbReference>
<dbReference type="InterPro" id="IPR058624">
    <property type="entry name" value="MdtA-like_HH"/>
</dbReference>
<dbReference type="InterPro" id="IPR058626">
    <property type="entry name" value="MdtA-like_b-barrel"/>
</dbReference>
<dbReference type="Gene3D" id="1.10.287.470">
    <property type="entry name" value="Helix hairpin bin"/>
    <property type="match status" value="1"/>
</dbReference>
<feature type="domain" description="Multidrug resistance protein MdtA-like C-terminal permuted SH3" evidence="7">
    <location>
        <begin position="302"/>
        <end position="363"/>
    </location>
</feature>
<evidence type="ECO:0000259" key="7">
    <source>
        <dbReference type="Pfam" id="PF25967"/>
    </source>
</evidence>
<dbReference type="InterPro" id="IPR006143">
    <property type="entry name" value="RND_pump_MFP"/>
</dbReference>
<organism evidence="8 9">
    <name type="scientific">Curvibacter microcysteis</name>
    <dbReference type="NCBI Taxonomy" id="3026419"/>
    <lineage>
        <taxon>Bacteria</taxon>
        <taxon>Pseudomonadati</taxon>
        <taxon>Pseudomonadota</taxon>
        <taxon>Betaproteobacteria</taxon>
        <taxon>Burkholderiales</taxon>
        <taxon>Comamonadaceae</taxon>
        <taxon>Curvibacter</taxon>
    </lineage>
</organism>
<name>A0ABT5MEK4_9BURK</name>
<comment type="similarity">
    <text evidence="2">Belongs to the membrane fusion protein (MFP) (TC 8.A.1) family.</text>
</comment>
<reference evidence="8 9" key="1">
    <citation type="submission" date="2023-02" db="EMBL/GenBank/DDBJ databases">
        <title>Bacterial whole genome sequence for Curvibacter sp. HBC28.</title>
        <authorList>
            <person name="Le V."/>
            <person name="Ko S.-R."/>
            <person name="Ahn C.-Y."/>
            <person name="Oh H.-M."/>
        </authorList>
    </citation>
    <scope>NUCLEOTIDE SEQUENCE [LARGE SCALE GENOMIC DNA]</scope>
    <source>
        <strain evidence="8 9">HBC28</strain>
    </source>
</reference>
<feature type="domain" description="Multidrug resistance protein MdtA-like beta-barrel" evidence="6">
    <location>
        <begin position="211"/>
        <end position="296"/>
    </location>
</feature>
<dbReference type="EMBL" id="JAQSIO010000003">
    <property type="protein sequence ID" value="MDD0815008.1"/>
    <property type="molecule type" value="Genomic_DNA"/>
</dbReference>
<feature type="domain" description="Multidrug resistance protein MdtA-like alpha-helical hairpin" evidence="4">
    <location>
        <begin position="105"/>
        <end position="172"/>
    </location>
</feature>
<feature type="signal peptide" evidence="3">
    <location>
        <begin position="1"/>
        <end position="22"/>
    </location>
</feature>
<evidence type="ECO:0000259" key="6">
    <source>
        <dbReference type="Pfam" id="PF25944"/>
    </source>
</evidence>
<sequence>MLQFSKRTALSATVTALGSLLAACQPQGSVAPSDAARPRVEVVQVQMQTLPLVQELPGRLASTRVAEVRARVAGIVVARHFQEGTDVKAGQLLFSIDSAPFRVALNRAEAELAKAEAALADAEGVLRRYQPLVKANAISQQEFDAAATAVKTQQANRLAAKADVESAQLNLAHCEVRAPIAGRIGRALVSQGALVGQGEATALANIQQWSPIYVDFVQPVAEVVRLREAQASQPKGHQPLPRLQIKLEGSDRLHEGRLLFSDITVDPSTSQVSLRGEIANTEGVLMPGMYVRVRMAQRQDSQAVLLPQRAVKPTAEGLSQVQVLGADDQVEARTVQTGAMYGANWHITQGLRAGEKVIVGGQQVRPGELVNATSAAASSAASVDKR</sequence>
<accession>A0ABT5MEK4</accession>
<dbReference type="PROSITE" id="PS51257">
    <property type="entry name" value="PROKAR_LIPOPROTEIN"/>
    <property type="match status" value="1"/>
</dbReference>
<dbReference type="Pfam" id="PF25944">
    <property type="entry name" value="Beta-barrel_RND"/>
    <property type="match status" value="1"/>
</dbReference>
<protein>
    <submittedName>
        <fullName evidence="8">Efflux RND transporter periplasmic adaptor subunit</fullName>
    </submittedName>
</protein>
<dbReference type="Pfam" id="PF25967">
    <property type="entry name" value="RND-MFP_C"/>
    <property type="match status" value="1"/>
</dbReference>
<gene>
    <name evidence="8" type="ORF">PSQ39_10235</name>
</gene>
<evidence type="ECO:0000256" key="3">
    <source>
        <dbReference type="SAM" id="SignalP"/>
    </source>
</evidence>
<dbReference type="InterPro" id="IPR058625">
    <property type="entry name" value="MdtA-like_BSH"/>
</dbReference>
<proteinExistence type="inferred from homology"/>
<comment type="subcellular location">
    <subcellularLocation>
        <location evidence="1">Cell envelope</location>
    </subcellularLocation>
</comment>
<feature type="domain" description="Multidrug resistance protein MdtA-like barrel-sandwich hybrid" evidence="5">
    <location>
        <begin position="64"/>
        <end position="206"/>
    </location>
</feature>
<evidence type="ECO:0000313" key="8">
    <source>
        <dbReference type="EMBL" id="MDD0815008.1"/>
    </source>
</evidence>
<dbReference type="SUPFAM" id="SSF111369">
    <property type="entry name" value="HlyD-like secretion proteins"/>
    <property type="match status" value="1"/>
</dbReference>
<evidence type="ECO:0000256" key="1">
    <source>
        <dbReference type="ARBA" id="ARBA00004196"/>
    </source>
</evidence>
<dbReference type="Gene3D" id="2.40.30.170">
    <property type="match status" value="1"/>
</dbReference>